<dbReference type="EMBL" id="JAXQNO010000007">
    <property type="protein sequence ID" value="KAK4794006.1"/>
    <property type="molecule type" value="Genomic_DNA"/>
</dbReference>
<dbReference type="PANTHER" id="PTHR33270">
    <property type="entry name" value="BNAC05G50380D PROTEIN"/>
    <property type="match status" value="1"/>
</dbReference>
<feature type="domain" description="DUF7054" evidence="1">
    <location>
        <begin position="26"/>
        <end position="107"/>
    </location>
</feature>
<dbReference type="AlphaFoldDB" id="A0AAN7LW17"/>
<dbReference type="InterPro" id="IPR055482">
    <property type="entry name" value="DUF7054"/>
</dbReference>
<keyword evidence="3" id="KW-1185">Reference proteome</keyword>
<reference evidence="2 3" key="1">
    <citation type="journal article" date="2023" name="Hortic Res">
        <title>Pangenome of water caltrop reveals structural variations and asymmetric subgenome divergence after allopolyploidization.</title>
        <authorList>
            <person name="Zhang X."/>
            <person name="Chen Y."/>
            <person name="Wang L."/>
            <person name="Yuan Y."/>
            <person name="Fang M."/>
            <person name="Shi L."/>
            <person name="Lu R."/>
            <person name="Comes H.P."/>
            <person name="Ma Y."/>
            <person name="Chen Y."/>
            <person name="Huang G."/>
            <person name="Zhou Y."/>
            <person name="Zheng Z."/>
            <person name="Qiu Y."/>
        </authorList>
    </citation>
    <scope>NUCLEOTIDE SEQUENCE [LARGE SCALE GENOMIC DNA]</scope>
    <source>
        <strain evidence="2">F231</strain>
    </source>
</reference>
<evidence type="ECO:0000313" key="2">
    <source>
        <dbReference type="EMBL" id="KAK4794006.1"/>
    </source>
</evidence>
<dbReference type="Proteomes" id="UP001346149">
    <property type="component" value="Unassembled WGS sequence"/>
</dbReference>
<evidence type="ECO:0000313" key="3">
    <source>
        <dbReference type="Proteomes" id="UP001346149"/>
    </source>
</evidence>
<sequence length="147" mass="16715">MLLLQKVRKGSGKELISERLKKKKRNNKILITVTVLRSAGPIRLMVNEDDPVSRVISAILKSYAGEGRLPVLGFNSAHFFLCCRGDFQAMSREEAIGSRGGRNFVLCKKEIHQPWVIKEDRVEMMADKVAGWKAWLRKSFSFKVVSH</sequence>
<proteinExistence type="predicted"/>
<organism evidence="2 3">
    <name type="scientific">Trapa natans</name>
    <name type="common">Water chestnut</name>
    <dbReference type="NCBI Taxonomy" id="22666"/>
    <lineage>
        <taxon>Eukaryota</taxon>
        <taxon>Viridiplantae</taxon>
        <taxon>Streptophyta</taxon>
        <taxon>Embryophyta</taxon>
        <taxon>Tracheophyta</taxon>
        <taxon>Spermatophyta</taxon>
        <taxon>Magnoliopsida</taxon>
        <taxon>eudicotyledons</taxon>
        <taxon>Gunneridae</taxon>
        <taxon>Pentapetalae</taxon>
        <taxon>rosids</taxon>
        <taxon>malvids</taxon>
        <taxon>Myrtales</taxon>
        <taxon>Lythraceae</taxon>
        <taxon>Trapa</taxon>
    </lineage>
</organism>
<dbReference type="InterPro" id="IPR040358">
    <property type="entry name" value="At4g22758-like"/>
</dbReference>
<dbReference type="Pfam" id="PF23156">
    <property type="entry name" value="DUF7054"/>
    <property type="match status" value="1"/>
</dbReference>
<dbReference type="PANTHER" id="PTHR33270:SF18">
    <property type="entry name" value="OS02G0324700 PROTEIN"/>
    <property type="match status" value="1"/>
</dbReference>
<protein>
    <recommendedName>
        <fullName evidence="1">DUF7054 domain-containing protein</fullName>
    </recommendedName>
</protein>
<comment type="caution">
    <text evidence="2">The sequence shown here is derived from an EMBL/GenBank/DDBJ whole genome shotgun (WGS) entry which is preliminary data.</text>
</comment>
<evidence type="ECO:0000259" key="1">
    <source>
        <dbReference type="Pfam" id="PF23156"/>
    </source>
</evidence>
<name>A0AAN7LW17_TRANT</name>
<gene>
    <name evidence="2" type="ORF">SAY86_012000</name>
</gene>
<accession>A0AAN7LW17</accession>